<accession>A0A448YPQ8</accession>
<dbReference type="GO" id="GO:0045332">
    <property type="term" value="P:phospholipid translocation"/>
    <property type="evidence" value="ECO:0007669"/>
    <property type="project" value="TreeGrafter"/>
</dbReference>
<dbReference type="GO" id="GO:0042147">
    <property type="term" value="P:retrograde transport, endosome to Golgi"/>
    <property type="evidence" value="ECO:0007669"/>
    <property type="project" value="TreeGrafter"/>
</dbReference>
<evidence type="ECO:0000256" key="4">
    <source>
        <dbReference type="ARBA" id="ARBA00023136"/>
    </source>
</evidence>
<evidence type="ECO:0000256" key="5">
    <source>
        <dbReference type="SAM" id="Phobius"/>
    </source>
</evidence>
<dbReference type="InParanoid" id="A0A448YPQ8"/>
<dbReference type="GO" id="GO:0016020">
    <property type="term" value="C:membrane"/>
    <property type="evidence" value="ECO:0007669"/>
    <property type="project" value="UniProtKB-SubCell"/>
</dbReference>
<dbReference type="FunCoup" id="A0A448YPQ8">
    <property type="interactions" value="37"/>
</dbReference>
<feature type="transmembrane region" description="Helical" evidence="5">
    <location>
        <begin position="200"/>
        <end position="222"/>
    </location>
</feature>
<keyword evidence="7" id="KW-1185">Reference proteome</keyword>
<keyword evidence="2 5" id="KW-0812">Transmembrane</keyword>
<dbReference type="Pfam" id="PF04193">
    <property type="entry name" value="PQ-loop"/>
    <property type="match status" value="1"/>
</dbReference>
<name>A0A448YPQ8_BRENA</name>
<evidence type="ECO:0000256" key="3">
    <source>
        <dbReference type="ARBA" id="ARBA00022989"/>
    </source>
</evidence>
<evidence type="ECO:0000256" key="1">
    <source>
        <dbReference type="ARBA" id="ARBA00004141"/>
    </source>
</evidence>
<dbReference type="GO" id="GO:0005829">
    <property type="term" value="C:cytosol"/>
    <property type="evidence" value="ECO:0007669"/>
    <property type="project" value="GOC"/>
</dbReference>
<dbReference type="GO" id="GO:0005768">
    <property type="term" value="C:endosome"/>
    <property type="evidence" value="ECO:0007669"/>
    <property type="project" value="TreeGrafter"/>
</dbReference>
<proteinExistence type="predicted"/>
<sequence>MIFIQTILLYYALKFRPPEAESLEVYDGHWSSVRDRFFEVNTNLLKDEMQECVGEKFPGIDKSLISGISLVIFRNWQRNSMLFGLFLLKLVSEFLRLFDAHYVRPFHFWQWHNAMKYWYFILALVLSTSVLQSIFIGNEHYALMLGSSSFLIESSLPLPQILLFQRVKTVQNFKTILLLSWLAGDLTKISYLLYGTDNVGLIFIIAALFQMSLNLVITYLFFKYRKMDIKRDQGLLPMTVLDDVNSSILLQDLAGVEDQVEPKQGKHFVRVRSRAGTVNEHEELAVSRRSTTG</sequence>
<dbReference type="GO" id="GO:0005802">
    <property type="term" value="C:trans-Golgi network"/>
    <property type="evidence" value="ECO:0007669"/>
    <property type="project" value="TreeGrafter"/>
</dbReference>
<dbReference type="PANTHER" id="PTHR14856:SF9">
    <property type="entry name" value="PQ-LOOP REPEAT-CONTAINING PROTEIN 1"/>
    <property type="match status" value="1"/>
</dbReference>
<evidence type="ECO:0000313" key="7">
    <source>
        <dbReference type="Proteomes" id="UP000290900"/>
    </source>
</evidence>
<gene>
    <name evidence="6" type="ORF">BRENAR_LOCUS3645</name>
</gene>
<protein>
    <submittedName>
        <fullName evidence="6">DEKNAAC104254</fullName>
    </submittedName>
</protein>
<organism evidence="6 7">
    <name type="scientific">Brettanomyces naardenensis</name>
    <name type="common">Yeast</name>
    <dbReference type="NCBI Taxonomy" id="13370"/>
    <lineage>
        <taxon>Eukaryota</taxon>
        <taxon>Fungi</taxon>
        <taxon>Dikarya</taxon>
        <taxon>Ascomycota</taxon>
        <taxon>Saccharomycotina</taxon>
        <taxon>Pichiomycetes</taxon>
        <taxon>Pichiales</taxon>
        <taxon>Pichiaceae</taxon>
        <taxon>Brettanomyces</taxon>
    </lineage>
</organism>
<dbReference type="OrthoDB" id="292213at2759"/>
<dbReference type="PANTHER" id="PTHR14856">
    <property type="entry name" value="PQ-LOOP REPEAT-CONTAINING PROTEIN 1-LIKE PROTEIN"/>
    <property type="match status" value="1"/>
</dbReference>
<reference evidence="6 7" key="1">
    <citation type="submission" date="2018-12" db="EMBL/GenBank/DDBJ databases">
        <authorList>
            <person name="Tiukova I."/>
            <person name="Dainat J."/>
        </authorList>
    </citation>
    <scope>NUCLEOTIDE SEQUENCE [LARGE SCALE GENOMIC DNA]</scope>
</reference>
<dbReference type="AlphaFoldDB" id="A0A448YPQ8"/>
<evidence type="ECO:0000256" key="2">
    <source>
        <dbReference type="ARBA" id="ARBA00022692"/>
    </source>
</evidence>
<dbReference type="InterPro" id="IPR052241">
    <property type="entry name" value="SLC66/Scramblase_ANY1"/>
</dbReference>
<dbReference type="Gene3D" id="1.20.1280.290">
    <property type="match status" value="1"/>
</dbReference>
<keyword evidence="4 5" id="KW-0472">Membrane</keyword>
<dbReference type="Proteomes" id="UP000290900">
    <property type="component" value="Unassembled WGS sequence"/>
</dbReference>
<keyword evidence="3 5" id="KW-1133">Transmembrane helix</keyword>
<dbReference type="InterPro" id="IPR006603">
    <property type="entry name" value="PQ-loop_rpt"/>
</dbReference>
<feature type="transmembrane region" description="Helical" evidence="5">
    <location>
        <begin position="117"/>
        <end position="135"/>
    </location>
</feature>
<dbReference type="EMBL" id="CAACVR010000034">
    <property type="protein sequence ID" value="VEU22914.1"/>
    <property type="molecule type" value="Genomic_DNA"/>
</dbReference>
<dbReference type="STRING" id="13370.A0A448YPQ8"/>
<evidence type="ECO:0000313" key="6">
    <source>
        <dbReference type="EMBL" id="VEU22914.1"/>
    </source>
</evidence>
<comment type="subcellular location">
    <subcellularLocation>
        <location evidence="1">Membrane</location>
        <topology evidence="1">Multi-pass membrane protein</topology>
    </subcellularLocation>
</comment>